<evidence type="ECO:0000256" key="5">
    <source>
        <dbReference type="ARBA" id="ARBA00022801"/>
    </source>
</evidence>
<dbReference type="PROSITE" id="PS51194">
    <property type="entry name" value="HELICASE_CTER"/>
    <property type="match status" value="1"/>
</dbReference>
<dbReference type="InterPro" id="IPR002885">
    <property type="entry name" value="PPR_rpt"/>
</dbReference>
<feature type="repeat" description="PPR" evidence="13">
    <location>
        <begin position="71"/>
        <end position="105"/>
    </location>
</feature>
<accession>A0ABS8RHX5</accession>
<dbReference type="InterPro" id="IPR052247">
    <property type="entry name" value="Meiotic_Crossover_Helicase"/>
</dbReference>
<dbReference type="Pfam" id="PF02889">
    <property type="entry name" value="Sec63"/>
    <property type="match status" value="1"/>
</dbReference>
<dbReference type="Pfam" id="PF01535">
    <property type="entry name" value="PPR"/>
    <property type="match status" value="6"/>
</dbReference>
<evidence type="ECO:0000256" key="7">
    <source>
        <dbReference type="ARBA" id="ARBA00022840"/>
    </source>
</evidence>
<dbReference type="PROSITE" id="PS51375">
    <property type="entry name" value="PPR"/>
    <property type="match status" value="8"/>
</dbReference>
<keyword evidence="17" id="KW-1185">Reference proteome</keyword>
<comment type="caution">
    <text evidence="16">The sequence shown here is derived from an EMBL/GenBank/DDBJ whole genome shotgun (WGS) entry which is preliminary data.</text>
</comment>
<dbReference type="InterPro" id="IPR036388">
    <property type="entry name" value="WH-like_DNA-bd_sf"/>
</dbReference>
<evidence type="ECO:0000256" key="6">
    <source>
        <dbReference type="ARBA" id="ARBA00022806"/>
    </source>
</evidence>
<dbReference type="Proteomes" id="UP000823775">
    <property type="component" value="Unassembled WGS sequence"/>
</dbReference>
<feature type="repeat" description="PPR" evidence="13">
    <location>
        <begin position="172"/>
        <end position="202"/>
    </location>
</feature>
<proteinExistence type="inferred from homology"/>
<dbReference type="InterPro" id="IPR011545">
    <property type="entry name" value="DEAD/DEAH_box_helicase_dom"/>
</dbReference>
<dbReference type="InterPro" id="IPR014001">
    <property type="entry name" value="Helicase_ATP-bd"/>
</dbReference>
<keyword evidence="4" id="KW-0547">Nucleotide-binding</keyword>
<dbReference type="Gene3D" id="1.25.40.10">
    <property type="entry name" value="Tetratricopeptide repeat domain"/>
    <property type="match status" value="5"/>
</dbReference>
<feature type="domain" description="Helicase C-terminal" evidence="15">
    <location>
        <begin position="771"/>
        <end position="938"/>
    </location>
</feature>
<feature type="repeat" description="PPR" evidence="13">
    <location>
        <begin position="203"/>
        <end position="237"/>
    </location>
</feature>
<dbReference type="Gene3D" id="3.40.50.300">
    <property type="entry name" value="P-loop containing nucleotide triphosphate hydrolases"/>
    <property type="match status" value="2"/>
</dbReference>
<feature type="repeat" description="PPR" evidence="13">
    <location>
        <begin position="398"/>
        <end position="432"/>
    </location>
</feature>
<dbReference type="SUPFAM" id="SSF158702">
    <property type="entry name" value="Sec63 N-terminal domain-like"/>
    <property type="match status" value="1"/>
</dbReference>
<dbReference type="Pfam" id="PF00270">
    <property type="entry name" value="DEAD"/>
    <property type="match status" value="1"/>
</dbReference>
<feature type="domain" description="Helicase ATP-binding" evidence="14">
    <location>
        <begin position="543"/>
        <end position="738"/>
    </location>
</feature>
<evidence type="ECO:0000256" key="8">
    <source>
        <dbReference type="ARBA" id="ARBA00023235"/>
    </source>
</evidence>
<dbReference type="InterPro" id="IPR027417">
    <property type="entry name" value="P-loop_NTPase"/>
</dbReference>
<dbReference type="InterPro" id="IPR057842">
    <property type="entry name" value="WH_MER3"/>
</dbReference>
<comment type="catalytic activity">
    <reaction evidence="12">
        <text>ATP + H2O = ADP + phosphate + H(+)</text>
        <dbReference type="Rhea" id="RHEA:13065"/>
        <dbReference type="ChEBI" id="CHEBI:15377"/>
        <dbReference type="ChEBI" id="CHEBI:15378"/>
        <dbReference type="ChEBI" id="CHEBI:30616"/>
        <dbReference type="ChEBI" id="CHEBI:43474"/>
        <dbReference type="ChEBI" id="CHEBI:456216"/>
        <dbReference type="EC" id="5.6.2.4"/>
    </reaction>
</comment>
<feature type="repeat" description="PPR" evidence="13">
    <location>
        <begin position="9"/>
        <end position="43"/>
    </location>
</feature>
<evidence type="ECO:0000313" key="16">
    <source>
        <dbReference type="EMBL" id="MCD7446419.1"/>
    </source>
</evidence>
<comment type="similarity">
    <text evidence="2">Belongs to the helicase family. SKI2 subfamily.</text>
</comment>
<evidence type="ECO:0000256" key="9">
    <source>
        <dbReference type="ARBA" id="ARBA00023254"/>
    </source>
</evidence>
<feature type="repeat" description="PPR" evidence="13">
    <location>
        <begin position="299"/>
        <end position="333"/>
    </location>
</feature>
<dbReference type="SMART" id="SM00973">
    <property type="entry name" value="Sec63"/>
    <property type="match status" value="1"/>
</dbReference>
<keyword evidence="8" id="KW-0413">Isomerase</keyword>
<dbReference type="Gene3D" id="1.10.3380.10">
    <property type="entry name" value="Sec63 N-terminal domain-like domain"/>
    <property type="match status" value="1"/>
</dbReference>
<keyword evidence="9" id="KW-0469">Meiosis</keyword>
<dbReference type="InterPro" id="IPR011990">
    <property type="entry name" value="TPR-like_helical_dom_sf"/>
</dbReference>
<evidence type="ECO:0000259" key="15">
    <source>
        <dbReference type="PROSITE" id="PS51194"/>
    </source>
</evidence>
<feature type="repeat" description="PPR" evidence="13">
    <location>
        <begin position="106"/>
        <end position="140"/>
    </location>
</feature>
<evidence type="ECO:0000313" key="17">
    <source>
        <dbReference type="Proteomes" id="UP000823775"/>
    </source>
</evidence>
<dbReference type="InterPro" id="IPR004179">
    <property type="entry name" value="Sec63-dom"/>
</dbReference>
<dbReference type="Pfam" id="PF00271">
    <property type="entry name" value="Helicase_C"/>
    <property type="match status" value="1"/>
</dbReference>
<evidence type="ECO:0000256" key="4">
    <source>
        <dbReference type="ARBA" id="ARBA00022741"/>
    </source>
</evidence>
<dbReference type="Gene3D" id="1.10.10.10">
    <property type="entry name" value="Winged helix-like DNA-binding domain superfamily/Winged helix DNA-binding domain"/>
    <property type="match status" value="1"/>
</dbReference>
<evidence type="ECO:0000256" key="13">
    <source>
        <dbReference type="PROSITE-ProRule" id="PRU00708"/>
    </source>
</evidence>
<evidence type="ECO:0000256" key="12">
    <source>
        <dbReference type="ARBA" id="ARBA00048988"/>
    </source>
</evidence>
<dbReference type="PROSITE" id="PS51192">
    <property type="entry name" value="HELICASE_ATP_BIND_1"/>
    <property type="match status" value="1"/>
</dbReference>
<dbReference type="EMBL" id="JACEIK010000013">
    <property type="protein sequence ID" value="MCD7446419.1"/>
    <property type="molecule type" value="Genomic_DNA"/>
</dbReference>
<dbReference type="SMART" id="SM00487">
    <property type="entry name" value="DEXDc"/>
    <property type="match status" value="1"/>
</dbReference>
<dbReference type="CDD" id="cd18795">
    <property type="entry name" value="SF2_C_Ski2"/>
    <property type="match status" value="1"/>
</dbReference>
<evidence type="ECO:0000256" key="1">
    <source>
        <dbReference type="ARBA" id="ARBA00008894"/>
    </source>
</evidence>
<keyword evidence="6" id="KW-0347">Helicase</keyword>
<reference evidence="16 17" key="1">
    <citation type="journal article" date="2021" name="BMC Genomics">
        <title>Datura genome reveals duplications of psychoactive alkaloid biosynthetic genes and high mutation rate following tissue culture.</title>
        <authorList>
            <person name="Rajewski A."/>
            <person name="Carter-House D."/>
            <person name="Stajich J."/>
            <person name="Litt A."/>
        </authorList>
    </citation>
    <scope>NUCLEOTIDE SEQUENCE [LARGE SCALE GENOMIC DNA]</scope>
    <source>
        <strain evidence="16">AR-01</strain>
    </source>
</reference>
<feature type="repeat" description="PPR" evidence="13">
    <location>
        <begin position="268"/>
        <end position="298"/>
    </location>
</feature>
<dbReference type="PANTHER" id="PTHR47835">
    <property type="entry name" value="HFM1, ATP DEPENDENT DNA HELICASE HOMOLOG"/>
    <property type="match status" value="1"/>
</dbReference>
<dbReference type="Pfam" id="PF13041">
    <property type="entry name" value="PPR_2"/>
    <property type="match status" value="2"/>
</dbReference>
<dbReference type="PANTHER" id="PTHR47835:SF3">
    <property type="entry name" value="HELICASE FOR MEIOSIS 1"/>
    <property type="match status" value="1"/>
</dbReference>
<name>A0ABS8RHX5_DATST</name>
<dbReference type="SMART" id="SM00490">
    <property type="entry name" value="HELICc"/>
    <property type="match status" value="1"/>
</dbReference>
<gene>
    <name evidence="16" type="primary">MER3</name>
    <name evidence="16" type="ORF">HAX54_006028</name>
</gene>
<dbReference type="Pfam" id="PF23445">
    <property type="entry name" value="WHD_SNRNP200"/>
    <property type="match status" value="1"/>
</dbReference>
<dbReference type="NCBIfam" id="TIGR00756">
    <property type="entry name" value="PPR"/>
    <property type="match status" value="5"/>
</dbReference>
<dbReference type="InterPro" id="IPR001650">
    <property type="entry name" value="Helicase_C-like"/>
</dbReference>
<comment type="similarity">
    <text evidence="1">Belongs to the disease resistance NB-LRR family.</text>
</comment>
<protein>
    <recommendedName>
        <fullName evidence="11">DNA 3'-5' helicase</fullName>
        <ecNumber evidence="11">5.6.2.4</ecNumber>
    </recommendedName>
</protein>
<comment type="catalytic activity">
    <reaction evidence="10">
        <text>Couples ATP hydrolysis with the unwinding of duplex DNA by translocating in the 3'-5' direction.</text>
        <dbReference type="EC" id="5.6.2.4"/>
    </reaction>
</comment>
<evidence type="ECO:0000256" key="2">
    <source>
        <dbReference type="ARBA" id="ARBA00010140"/>
    </source>
</evidence>
<evidence type="ECO:0000256" key="3">
    <source>
        <dbReference type="ARBA" id="ARBA00022737"/>
    </source>
</evidence>
<keyword evidence="7" id="KW-0067">ATP-binding</keyword>
<keyword evidence="3" id="KW-0677">Repeat</keyword>
<evidence type="ECO:0000256" key="10">
    <source>
        <dbReference type="ARBA" id="ARBA00034617"/>
    </source>
</evidence>
<evidence type="ECO:0000259" key="14">
    <source>
        <dbReference type="PROSITE" id="PS51192"/>
    </source>
</evidence>
<organism evidence="16 17">
    <name type="scientific">Datura stramonium</name>
    <name type="common">Jimsonweed</name>
    <name type="synonym">Common thornapple</name>
    <dbReference type="NCBI Taxonomy" id="4076"/>
    <lineage>
        <taxon>Eukaryota</taxon>
        <taxon>Viridiplantae</taxon>
        <taxon>Streptophyta</taxon>
        <taxon>Embryophyta</taxon>
        <taxon>Tracheophyta</taxon>
        <taxon>Spermatophyta</taxon>
        <taxon>Magnoliopsida</taxon>
        <taxon>eudicotyledons</taxon>
        <taxon>Gunneridae</taxon>
        <taxon>Pentapetalae</taxon>
        <taxon>asterids</taxon>
        <taxon>lamiids</taxon>
        <taxon>Solanales</taxon>
        <taxon>Solanaceae</taxon>
        <taxon>Solanoideae</taxon>
        <taxon>Datureae</taxon>
        <taxon>Datura</taxon>
    </lineage>
</organism>
<evidence type="ECO:0000256" key="11">
    <source>
        <dbReference type="ARBA" id="ARBA00034808"/>
    </source>
</evidence>
<dbReference type="EC" id="5.6.2.4" evidence="11"/>
<keyword evidence="5" id="KW-0378">Hydrolase</keyword>
<dbReference type="SUPFAM" id="SSF52540">
    <property type="entry name" value="P-loop containing nucleoside triphosphate hydrolases"/>
    <property type="match status" value="1"/>
</dbReference>
<sequence>MLKEFDGFNLVVHNCLITANLEGGKLDEARRLFEEMPERNEVSWTIIISGLLRSGRVEEAIWYFERNPCQNLFSWTAVISGLVQNGLSFKAMMLFLEMLQSGLMPNAVTFTSIIRACGELGDFNLGMSVLGLIVKVGFEHNLSVSNSLITFNLRLDDTVSARTIFDRMQSRDVVSWTAILDMHVQMGELAEARHVFNEMPERNEVSWCMMISRYSQSGDAAEAVNLFTRMVQQGIKPNKSCFASVVSALVSLEASDGRVAFDSILEKNVVCWNSMVSGYSLNNQLEEAKELFGMIPQKDNVSWNSLITGYLENEKFDEVFEVFRDILLSGERPSKSTLSSVLCACANLASLEINSHGKTIKLGFHSDILVETALLDMYDKSGDVESAKKIFRGMLKGNEISWTDMIQALAEYGFAEEALAVFEEFERTNGMLSRSGRLSEAEKFILDMPGEPEVQVWAALLSGCKAYRNERMAERVAKKISELADKHPEGYMLLSNVYASAGRWLDEIIMDGYALKSVSDLPPVFRSTFSFRYFNSLQSECFPACFLSDVNMVISAPTGSGKTVLFELCILRLLSRFISGEGKFIHIKGSLKTIYVAPSKALVQEKLRNWNQKLGSWGINCLELTGDNEHYKITDIQDADVILTTPEKFDAVTRYRINDGGLSFFGDIALVLIDEVHLLNDPRGAALEAIVSRIKMLSRKPELKSSALANVRFLAVSATIPNIDDLGYTPAKNDFLFEKRLQKYVFGEHKKLVVTSYTSYFQKGAQEAAQQLSQTAMTFGHSNPFIKSREQQERLREASLSCSEKQMQSYILYGVGYHNGGLSMNDRNLIEGLFLNGDIQVLCTTNTLAHGINLPAHTVVIKSTQYFNKEKGIYMEYDRSTVLQMSGRAGRPPFDDTGMVIIMTRKETVHLYENLLSGCELVESQLLPCVTEHLTAEIVQLTISDISGAIEWMKCSYLYVRIKKNPEKYGIRKGLIGDRLERHMQDICVQNVNELSRYQLIWTDEDGFLLKPLEPGKLMTKYYLKFNTMKHIMQAPGNCSIEDALQIICRAEELSWIQLRRNEKKLLNGINNDKDNRLRFHILGDKGKRKKRVQTREEKIFVLANDCLTGDPLVHDLSLSQDMNSICANGYRITKCMKEYFLYRKNYRGALSSALLTKSLYQKVWDDSPYLLKQLTGIGMVTAKALHSMGVKSFSSLSDADPRKIEMVTGRKYPFGNHIKESLLSLPPEVEMRVEETEGQRQGKSKVMVTLTRLSQPVQTNKRHYADMVVGVEEDNLILFHEKIRVDDFPSPYSKTVVIPSPQQGKLTVKADLIFDEFVGVDLHQKVVLIKEIDLNFVRKYTIKQPSSFQNNDVCVIEDTENAAKASCQELHSSTEADWSSDMPSFKLIDEDLDEGSNLSSHVQCYIYVNVSLTSAAIYINAVVPAAAVEDDDCRIINEKTIFDHIREKAKKLPALTSLKATCSPSLETLNLIRKRTREMQFHVENAVGVSEEVKRTKVPCHRMVIQSAEYIDLEENRPFSNKNHRPDSPYISSAVYLASDTGKLSFETGSVPFETMAEEMIFEYKPMDSKIFHSFENVKNTESELLSVANETFIMHQPEHNAAIFGFQDTTPTKVAENAAIIMDLEPVKTKGNATKHIEEVEDLTLHGYTPGLGEKTDLSMETSRKDAEERSRLVSSDAYFIRNKVGYPQRSPSLQGTSSVQVGEMSQANPFLGFKSIFTFLFE</sequence>